<sequence length="90" mass="9801">MKKILFVIALCAVAAGCTDASRSKFTAFGSPHEVQCWNYHQEIYHGISTGRVSHDKEGSSDTISFEDAGTHQLVEIMLGQSSTCVIKVKP</sequence>
<dbReference type="AlphaFoldDB" id="A0AB34CP69"/>
<dbReference type="EMBL" id="VWVM01000001">
    <property type="protein sequence ID" value="KAA6128998.1"/>
    <property type="molecule type" value="Genomic_DNA"/>
</dbReference>
<evidence type="ECO:0000256" key="1">
    <source>
        <dbReference type="SAM" id="SignalP"/>
    </source>
</evidence>
<name>A0AB34CP69_9GAMM</name>
<proteinExistence type="predicted"/>
<protein>
    <recommendedName>
        <fullName evidence="4">Lipoprotein</fullName>
    </recommendedName>
</protein>
<evidence type="ECO:0000313" key="3">
    <source>
        <dbReference type="Proteomes" id="UP000324255"/>
    </source>
</evidence>
<keyword evidence="3" id="KW-1185">Reference proteome</keyword>
<evidence type="ECO:0000313" key="2">
    <source>
        <dbReference type="EMBL" id="KAA6128998.1"/>
    </source>
</evidence>
<feature type="chain" id="PRO_5044235388" description="Lipoprotein" evidence="1">
    <location>
        <begin position="21"/>
        <end position="90"/>
    </location>
</feature>
<dbReference type="RefSeq" id="WP_150019189.1">
    <property type="nucleotide sequence ID" value="NZ_VWVM01000001.1"/>
</dbReference>
<gene>
    <name evidence="2" type="ORF">F3I20_01465</name>
</gene>
<keyword evidence="1" id="KW-0732">Signal</keyword>
<evidence type="ECO:0008006" key="4">
    <source>
        <dbReference type="Google" id="ProtNLM"/>
    </source>
</evidence>
<organism evidence="2 3">
    <name type="scientific">Candidatus Pantoea gossypiicola</name>
    <dbReference type="NCBI Taxonomy" id="2608008"/>
    <lineage>
        <taxon>Bacteria</taxon>
        <taxon>Pseudomonadati</taxon>
        <taxon>Pseudomonadota</taxon>
        <taxon>Gammaproteobacteria</taxon>
        <taxon>Enterobacterales</taxon>
        <taxon>Erwiniaceae</taxon>
        <taxon>Pantoea</taxon>
    </lineage>
</organism>
<accession>A0AB34CP69</accession>
<dbReference type="Proteomes" id="UP000324255">
    <property type="component" value="Unassembled WGS sequence"/>
</dbReference>
<feature type="signal peptide" evidence="1">
    <location>
        <begin position="1"/>
        <end position="20"/>
    </location>
</feature>
<reference evidence="2 3" key="1">
    <citation type="submission" date="2019-09" db="EMBL/GenBank/DDBJ databases">
        <title>Genomic diversity of phyloplane-associated Pantoea species in Pakistan cotton crop.</title>
        <authorList>
            <person name="Tufail M.R."/>
            <person name="Cook D.R."/>
        </authorList>
    </citation>
    <scope>NUCLEOTIDE SEQUENCE [LARGE SCALE GENOMIC DNA]</scope>
    <source>
        <strain evidence="2 3">B_8</strain>
    </source>
</reference>
<dbReference type="PROSITE" id="PS51257">
    <property type="entry name" value="PROKAR_LIPOPROTEIN"/>
    <property type="match status" value="1"/>
</dbReference>
<comment type="caution">
    <text evidence="2">The sequence shown here is derived from an EMBL/GenBank/DDBJ whole genome shotgun (WGS) entry which is preliminary data.</text>
</comment>